<feature type="domain" description="HTH lysR-type" evidence="6">
    <location>
        <begin position="51"/>
        <end position="108"/>
    </location>
</feature>
<feature type="region of interest" description="Disordered" evidence="5">
    <location>
        <begin position="1"/>
        <end position="42"/>
    </location>
</feature>
<dbReference type="PROSITE" id="PS50931">
    <property type="entry name" value="HTH_LYSR"/>
    <property type="match status" value="1"/>
</dbReference>
<dbReference type="PANTHER" id="PTHR30537">
    <property type="entry name" value="HTH-TYPE TRANSCRIPTIONAL REGULATOR"/>
    <property type="match status" value="1"/>
</dbReference>
<evidence type="ECO:0000259" key="6">
    <source>
        <dbReference type="PROSITE" id="PS50931"/>
    </source>
</evidence>
<comment type="similarity">
    <text evidence="1">Belongs to the LysR transcriptional regulatory family.</text>
</comment>
<protein>
    <submittedName>
        <fullName evidence="7">LysR family transcriptional regulator</fullName>
    </submittedName>
</protein>
<evidence type="ECO:0000313" key="8">
    <source>
        <dbReference type="Proteomes" id="UP001327093"/>
    </source>
</evidence>
<keyword evidence="2" id="KW-0805">Transcription regulation</keyword>
<dbReference type="Pfam" id="PF03466">
    <property type="entry name" value="LysR_substrate"/>
    <property type="match status" value="1"/>
</dbReference>
<dbReference type="Gene3D" id="1.10.10.10">
    <property type="entry name" value="Winged helix-like DNA-binding domain superfamily/Winged helix DNA-binding domain"/>
    <property type="match status" value="1"/>
</dbReference>
<dbReference type="Pfam" id="PF00126">
    <property type="entry name" value="HTH_1"/>
    <property type="match status" value="1"/>
</dbReference>
<keyword evidence="8" id="KW-1185">Reference proteome</keyword>
<evidence type="ECO:0000256" key="5">
    <source>
        <dbReference type="SAM" id="MobiDB-lite"/>
    </source>
</evidence>
<dbReference type="SUPFAM" id="SSF53850">
    <property type="entry name" value="Periplasmic binding protein-like II"/>
    <property type="match status" value="1"/>
</dbReference>
<evidence type="ECO:0000313" key="7">
    <source>
        <dbReference type="EMBL" id="MEB3370565.1"/>
    </source>
</evidence>
<keyword evidence="3" id="KW-0238">DNA-binding</keyword>
<dbReference type="InterPro" id="IPR058163">
    <property type="entry name" value="LysR-type_TF_proteobact-type"/>
</dbReference>
<name>A0ABU6AGD0_9PSEU</name>
<dbReference type="InterPro" id="IPR005119">
    <property type="entry name" value="LysR_subst-bd"/>
</dbReference>
<evidence type="ECO:0000256" key="4">
    <source>
        <dbReference type="ARBA" id="ARBA00023163"/>
    </source>
</evidence>
<reference evidence="7 8" key="1">
    <citation type="submission" date="2023-10" db="EMBL/GenBank/DDBJ databases">
        <title>Saccharopolyspora sp. nov., isolated from mangrove soil.</title>
        <authorList>
            <person name="Lu Y."/>
            <person name="Liu W."/>
        </authorList>
    </citation>
    <scope>NUCLEOTIDE SEQUENCE [LARGE SCALE GENOMIC DNA]</scope>
    <source>
        <strain evidence="7 8">S2-29</strain>
    </source>
</reference>
<keyword evidence="4" id="KW-0804">Transcription</keyword>
<dbReference type="Gene3D" id="3.40.190.290">
    <property type="match status" value="1"/>
</dbReference>
<dbReference type="PANTHER" id="PTHR30537:SF3">
    <property type="entry name" value="TRANSCRIPTIONAL REGULATORY PROTEIN"/>
    <property type="match status" value="1"/>
</dbReference>
<gene>
    <name evidence="7" type="ORF">R4I43_24470</name>
</gene>
<dbReference type="SUPFAM" id="SSF46785">
    <property type="entry name" value="Winged helix' DNA-binding domain"/>
    <property type="match status" value="1"/>
</dbReference>
<evidence type="ECO:0000256" key="1">
    <source>
        <dbReference type="ARBA" id="ARBA00009437"/>
    </source>
</evidence>
<comment type="caution">
    <text evidence="7">The sequence shown here is derived from an EMBL/GenBank/DDBJ whole genome shotgun (WGS) entry which is preliminary data.</text>
</comment>
<dbReference type="InterPro" id="IPR036390">
    <property type="entry name" value="WH_DNA-bd_sf"/>
</dbReference>
<proteinExistence type="inferred from homology"/>
<sequence length="345" mass="37169">MRSSSRCADLMCKNAHQGRGPESDDASSRIAPTEIESRHSMSNKNIDTSRLRADDLRHLLALARTGRLVAAASALGVDHTTVARRISALEKAIGVRLVERGADGWELTDIGRSVAENASPIEEAIENVANAATGSSSASLRGTVRVTAPDGFGALFVAPALTRIQRANPQLNVELITATRELALHQSGFDLAVAVGSPAGSRLVTEKLTDYSLSLYAATGYLAERGVPETIESLRNHVLIFYTGSMLRVGDLDLERHLPGVTARFSSTNIFAHLEATRAGGGIGVLPDFVARRCPELTRLGSFGADMRLSFYLAARRESVSRQVVRVISRSLQDEVEERKAELQP</sequence>
<dbReference type="InterPro" id="IPR000847">
    <property type="entry name" value="LysR_HTH_N"/>
</dbReference>
<organism evidence="7 8">
    <name type="scientific">Saccharopolyspora mangrovi</name>
    <dbReference type="NCBI Taxonomy" id="3082379"/>
    <lineage>
        <taxon>Bacteria</taxon>
        <taxon>Bacillati</taxon>
        <taxon>Actinomycetota</taxon>
        <taxon>Actinomycetes</taxon>
        <taxon>Pseudonocardiales</taxon>
        <taxon>Pseudonocardiaceae</taxon>
        <taxon>Saccharopolyspora</taxon>
    </lineage>
</organism>
<accession>A0ABU6AGD0</accession>
<evidence type="ECO:0000256" key="2">
    <source>
        <dbReference type="ARBA" id="ARBA00023015"/>
    </source>
</evidence>
<dbReference type="EMBL" id="JAWLNX010000019">
    <property type="protein sequence ID" value="MEB3370565.1"/>
    <property type="molecule type" value="Genomic_DNA"/>
</dbReference>
<dbReference type="InterPro" id="IPR036388">
    <property type="entry name" value="WH-like_DNA-bd_sf"/>
</dbReference>
<evidence type="ECO:0000256" key="3">
    <source>
        <dbReference type="ARBA" id="ARBA00023125"/>
    </source>
</evidence>
<dbReference type="RefSeq" id="WP_324268039.1">
    <property type="nucleotide sequence ID" value="NZ_JAWLNX010000019.1"/>
</dbReference>
<dbReference type="Proteomes" id="UP001327093">
    <property type="component" value="Unassembled WGS sequence"/>
</dbReference>